<dbReference type="RefSeq" id="WP_336497277.1">
    <property type="nucleotide sequence ID" value="NZ_JBAWSY010000004.1"/>
</dbReference>
<reference evidence="3 4" key="1">
    <citation type="submission" date="2024-01" db="EMBL/GenBank/DDBJ databases">
        <title>Seven novel Bacillus-like species.</title>
        <authorList>
            <person name="Liu G."/>
        </authorList>
    </citation>
    <scope>NUCLEOTIDE SEQUENCE [LARGE SCALE GENOMIC DNA]</scope>
    <source>
        <strain evidence="3 4">FJAT-51614</strain>
    </source>
</reference>
<keyword evidence="2" id="KW-0732">Signal</keyword>
<dbReference type="EMBL" id="JBAWSY010000004">
    <property type="protein sequence ID" value="MEI4769726.1"/>
    <property type="molecule type" value="Genomic_DNA"/>
</dbReference>
<feature type="compositionally biased region" description="Polar residues" evidence="1">
    <location>
        <begin position="55"/>
        <end position="70"/>
    </location>
</feature>
<evidence type="ECO:0000313" key="4">
    <source>
        <dbReference type="Proteomes" id="UP001364890"/>
    </source>
</evidence>
<dbReference type="Proteomes" id="UP001364890">
    <property type="component" value="Unassembled WGS sequence"/>
</dbReference>
<evidence type="ECO:0000256" key="2">
    <source>
        <dbReference type="SAM" id="SignalP"/>
    </source>
</evidence>
<keyword evidence="4" id="KW-1185">Reference proteome</keyword>
<evidence type="ECO:0000313" key="3">
    <source>
        <dbReference type="EMBL" id="MEI4769726.1"/>
    </source>
</evidence>
<evidence type="ECO:0000256" key="1">
    <source>
        <dbReference type="SAM" id="MobiDB-lite"/>
    </source>
</evidence>
<evidence type="ECO:0008006" key="5">
    <source>
        <dbReference type="Google" id="ProtNLM"/>
    </source>
</evidence>
<protein>
    <recommendedName>
        <fullName evidence="5">Lipoprotein</fullName>
    </recommendedName>
</protein>
<sequence>MKKVFSLLFFMLLSVLISACGTTTTESDSTTDQSATETEQTQNNSTSSTESSTEPQQVLEGTTTESESQNYSITVVEGFELTGEEPNKDLLFNKENDLQSMRIETFNKEEVNLEEATNNLMETVKASNEEGTLEEITDENQLPASETIQQAKGFQMDTPDGKVTGYTFETEGLIVKLTIFDTADTPALETFRQMAQTIKSK</sequence>
<accession>A0ABU8F3Y4</accession>
<feature type="signal peptide" evidence="2">
    <location>
        <begin position="1"/>
        <end position="19"/>
    </location>
</feature>
<name>A0ABU8F3Y4_9BACI</name>
<organism evidence="3 4">
    <name type="scientific">Psychrobacillus mangrovi</name>
    <dbReference type="NCBI Taxonomy" id="3117745"/>
    <lineage>
        <taxon>Bacteria</taxon>
        <taxon>Bacillati</taxon>
        <taxon>Bacillota</taxon>
        <taxon>Bacilli</taxon>
        <taxon>Bacillales</taxon>
        <taxon>Bacillaceae</taxon>
        <taxon>Psychrobacillus</taxon>
    </lineage>
</organism>
<feature type="chain" id="PRO_5045727025" description="Lipoprotein" evidence="2">
    <location>
        <begin position="20"/>
        <end position="201"/>
    </location>
</feature>
<feature type="region of interest" description="Disordered" evidence="1">
    <location>
        <begin position="23"/>
        <end position="70"/>
    </location>
</feature>
<comment type="caution">
    <text evidence="3">The sequence shown here is derived from an EMBL/GenBank/DDBJ whole genome shotgun (WGS) entry which is preliminary data.</text>
</comment>
<feature type="compositionally biased region" description="Low complexity" evidence="1">
    <location>
        <begin position="23"/>
        <end position="54"/>
    </location>
</feature>
<proteinExistence type="predicted"/>
<gene>
    <name evidence="3" type="ORF">WAX74_08700</name>
</gene>
<dbReference type="PROSITE" id="PS51257">
    <property type="entry name" value="PROKAR_LIPOPROTEIN"/>
    <property type="match status" value="1"/>
</dbReference>